<feature type="compositionally biased region" description="Acidic residues" evidence="1">
    <location>
        <begin position="95"/>
        <end position="116"/>
    </location>
</feature>
<dbReference type="KEGG" id="haly:HYG82_15945"/>
<proteinExistence type="predicted"/>
<protein>
    <submittedName>
        <fullName evidence="2">Uncharacterized protein</fullName>
    </submittedName>
</protein>
<name>A0A7D5GML1_9EURY</name>
<dbReference type="RefSeq" id="WP_179262540.1">
    <property type="nucleotide sequence ID" value="NZ_CP058601.1"/>
</dbReference>
<keyword evidence="3" id="KW-1185">Reference proteome</keyword>
<feature type="region of interest" description="Disordered" evidence="1">
    <location>
        <begin position="1"/>
        <end position="30"/>
    </location>
</feature>
<feature type="region of interest" description="Disordered" evidence="1">
    <location>
        <begin position="95"/>
        <end position="120"/>
    </location>
</feature>
<dbReference type="OrthoDB" id="306618at2157"/>
<dbReference type="AlphaFoldDB" id="A0A7D5GML1"/>
<organism evidence="2 3">
    <name type="scientific">Natrinema halophilum</name>
    <dbReference type="NCBI Taxonomy" id="1699371"/>
    <lineage>
        <taxon>Archaea</taxon>
        <taxon>Methanobacteriati</taxon>
        <taxon>Methanobacteriota</taxon>
        <taxon>Stenosarchaea group</taxon>
        <taxon>Halobacteria</taxon>
        <taxon>Halobacteriales</taxon>
        <taxon>Natrialbaceae</taxon>
        <taxon>Natrinema</taxon>
    </lineage>
</organism>
<accession>A0A7D5GML1</accession>
<evidence type="ECO:0000313" key="2">
    <source>
        <dbReference type="EMBL" id="QLG50232.1"/>
    </source>
</evidence>
<dbReference type="EMBL" id="CP058601">
    <property type="protein sequence ID" value="QLG50232.1"/>
    <property type="molecule type" value="Genomic_DNA"/>
</dbReference>
<evidence type="ECO:0000256" key="1">
    <source>
        <dbReference type="SAM" id="MobiDB-lite"/>
    </source>
</evidence>
<evidence type="ECO:0000313" key="3">
    <source>
        <dbReference type="Proteomes" id="UP000509241"/>
    </source>
</evidence>
<feature type="compositionally biased region" description="Basic and acidic residues" evidence="1">
    <location>
        <begin position="1"/>
        <end position="11"/>
    </location>
</feature>
<sequence length="521" mass="58200">MSETTDRERSQSSEVETELPPPTERLAAEHDYDSIIEAIEKDSDKAYEKPIIDALALAKKNDEPLWARFASALSDLDGVSYNEYRSMIAGREEELLEENQDQEQAVEETTPDDPPEPDSTAMAWSAVAEVIEDTFDTRSRHLADAYMTVFVRMLFIAVSDCPMVIAIGQPSTGKSTVAELFTDLHLSQSHAIVISSAWISHNADGDKGEYDLLPRIKQRVMIAAEMGPWFTGDDVAEYMRVLSRVADGSGMAKTTGAHGTTRYESDYPGEYRFGLVGATTFPNKQAWIEMGNAGSRFLFHPIPKVDDLRQLMDTLNDDQKYTEKKAKAREAITAWWSYFYHKHSGEITDEQMPSLTEDQQFALMLLARLVARGRAVDFGGDHDQSGVDMSEQETRSYKMLERMVYARALGYERAAVNDADMEMAARVAFASILQWRQPVVKMLCNPAHDGPYKSGDVEKRLGVARSTAIDRMKGAGRIGVGSYEHESRQSGHQTGVVSLADVRLRGIFEKGTVPWPFTSDN</sequence>
<reference evidence="2 3" key="1">
    <citation type="submission" date="2020-07" db="EMBL/GenBank/DDBJ databases">
        <authorList>
            <person name="Cui H."/>
        </authorList>
    </citation>
    <scope>NUCLEOTIDE SEQUENCE [LARGE SCALE GENOMIC DNA]</scope>
    <source>
        <strain evidence="2 3">YPL8</strain>
    </source>
</reference>
<gene>
    <name evidence="2" type="ORF">HYG82_15945</name>
</gene>
<dbReference type="GeneID" id="56034814"/>
<dbReference type="Proteomes" id="UP000509241">
    <property type="component" value="Chromosome"/>
</dbReference>